<protein>
    <submittedName>
        <fullName evidence="1">Uncharacterized protein</fullName>
    </submittedName>
</protein>
<reference evidence="1" key="1">
    <citation type="submission" date="2021-05" db="EMBL/GenBank/DDBJ databases">
        <authorList>
            <person name="Pan Q."/>
            <person name="Jouanno E."/>
            <person name="Zahm M."/>
            <person name="Klopp C."/>
            <person name="Cabau C."/>
            <person name="Louis A."/>
            <person name="Berthelot C."/>
            <person name="Parey E."/>
            <person name="Roest Crollius H."/>
            <person name="Montfort J."/>
            <person name="Robinson-Rechavi M."/>
            <person name="Bouchez O."/>
            <person name="Lampietro C."/>
            <person name="Lopez Roques C."/>
            <person name="Donnadieu C."/>
            <person name="Postlethwait J."/>
            <person name="Bobe J."/>
            <person name="Dillon D."/>
            <person name="Chandos A."/>
            <person name="von Hippel F."/>
            <person name="Guiguen Y."/>
        </authorList>
    </citation>
    <scope>NUCLEOTIDE SEQUENCE</scope>
    <source>
        <strain evidence="1">YG-Jan2019</strain>
    </source>
</reference>
<accession>A0ACC2GZP8</accession>
<evidence type="ECO:0000313" key="2">
    <source>
        <dbReference type="Proteomes" id="UP001157502"/>
    </source>
</evidence>
<keyword evidence="2" id="KW-1185">Reference proteome</keyword>
<dbReference type="EMBL" id="CM055734">
    <property type="protein sequence ID" value="KAJ8009184.1"/>
    <property type="molecule type" value="Genomic_DNA"/>
</dbReference>
<name>A0ACC2GZP8_DALPE</name>
<organism evidence="1 2">
    <name type="scientific">Dallia pectoralis</name>
    <name type="common">Alaska blackfish</name>
    <dbReference type="NCBI Taxonomy" id="75939"/>
    <lineage>
        <taxon>Eukaryota</taxon>
        <taxon>Metazoa</taxon>
        <taxon>Chordata</taxon>
        <taxon>Craniata</taxon>
        <taxon>Vertebrata</taxon>
        <taxon>Euteleostomi</taxon>
        <taxon>Actinopterygii</taxon>
        <taxon>Neopterygii</taxon>
        <taxon>Teleostei</taxon>
        <taxon>Protacanthopterygii</taxon>
        <taxon>Esociformes</taxon>
        <taxon>Umbridae</taxon>
        <taxon>Dallia</taxon>
    </lineage>
</organism>
<comment type="caution">
    <text evidence="1">The sequence shown here is derived from an EMBL/GenBank/DDBJ whole genome shotgun (WGS) entry which is preliminary data.</text>
</comment>
<dbReference type="Proteomes" id="UP001157502">
    <property type="component" value="Chromosome 7"/>
</dbReference>
<proteinExistence type="predicted"/>
<evidence type="ECO:0000313" key="1">
    <source>
        <dbReference type="EMBL" id="KAJ8009184.1"/>
    </source>
</evidence>
<gene>
    <name evidence="1" type="ORF">DPEC_G00086260</name>
</gene>
<sequence>MTRAQVVRVSTVTFRRRAHGVSFSTLTRASHFLQQFLILPQCNQAPSHPQVLTTTDQENPQALLFLTCSDLVIQPSQDVLTATHHKMVIH</sequence>